<name>A0A224XFL7_9HEMI</name>
<feature type="region of interest" description="Disordered" evidence="5">
    <location>
        <begin position="36"/>
        <end position="55"/>
    </location>
</feature>
<dbReference type="PRINTS" id="PR00704">
    <property type="entry name" value="CALPAIN"/>
</dbReference>
<dbReference type="GO" id="GO:0005737">
    <property type="term" value="C:cytoplasm"/>
    <property type="evidence" value="ECO:0007669"/>
    <property type="project" value="TreeGrafter"/>
</dbReference>
<keyword evidence="4" id="KW-0788">Thiol protease</keyword>
<dbReference type="SMART" id="SM00239">
    <property type="entry name" value="C2"/>
    <property type="match status" value="1"/>
</dbReference>
<comment type="similarity">
    <text evidence="1">Belongs to the peptidase C2 family.</text>
</comment>
<keyword evidence="3" id="KW-0378">Hydrolase</keyword>
<dbReference type="PANTHER" id="PTHR10183">
    <property type="entry name" value="CALPAIN"/>
    <property type="match status" value="1"/>
</dbReference>
<dbReference type="GO" id="GO:0006508">
    <property type="term" value="P:proteolysis"/>
    <property type="evidence" value="ECO:0007669"/>
    <property type="project" value="UniProtKB-KW"/>
</dbReference>
<dbReference type="InterPro" id="IPR000008">
    <property type="entry name" value="C2_dom"/>
</dbReference>
<dbReference type="AlphaFoldDB" id="A0A224XFL7"/>
<dbReference type="InterPro" id="IPR035892">
    <property type="entry name" value="C2_domain_sf"/>
</dbReference>
<dbReference type="Gene3D" id="2.60.40.150">
    <property type="entry name" value="C2 domain"/>
    <property type="match status" value="1"/>
</dbReference>
<evidence type="ECO:0000313" key="7">
    <source>
        <dbReference type="EMBL" id="JAW11276.1"/>
    </source>
</evidence>
<proteinExistence type="inferred from homology"/>
<dbReference type="Pfam" id="PF00168">
    <property type="entry name" value="C2"/>
    <property type="match status" value="1"/>
</dbReference>
<dbReference type="SUPFAM" id="SSF49758">
    <property type="entry name" value="Calpain large subunit, middle domain (domain III)"/>
    <property type="match status" value="1"/>
</dbReference>
<evidence type="ECO:0000256" key="5">
    <source>
        <dbReference type="SAM" id="MobiDB-lite"/>
    </source>
</evidence>
<evidence type="ECO:0000256" key="4">
    <source>
        <dbReference type="ARBA" id="ARBA00022807"/>
    </source>
</evidence>
<keyword evidence="2 7" id="KW-0645">Protease</keyword>
<dbReference type="InterPro" id="IPR022684">
    <property type="entry name" value="Calpain_cysteine_protease"/>
</dbReference>
<evidence type="ECO:0000256" key="3">
    <source>
        <dbReference type="ARBA" id="ARBA00022801"/>
    </source>
</evidence>
<dbReference type="PROSITE" id="PS50004">
    <property type="entry name" value="C2"/>
    <property type="match status" value="1"/>
</dbReference>
<evidence type="ECO:0000256" key="2">
    <source>
        <dbReference type="ARBA" id="ARBA00022670"/>
    </source>
</evidence>
<evidence type="ECO:0000259" key="6">
    <source>
        <dbReference type="PROSITE" id="PS50004"/>
    </source>
</evidence>
<sequence>MPMEDVVNEFGEVTICRLVAENLFVVPGNKWRGSSMRGRWQAGPTNSQLDRSGGGDIHSETFLKNPQYLIDINGNVEIMIQLLQYLDLDGLDTPNSNINLLIGFHVIKVENNRVTRLHKLWPHCTVIVVEGHKRKREIMYRGTLSGGRYVLIPTCYRQGDHSSFLLRVFSKAALPNIKELKEDIPKSRIPCSCIIPEIEWVTVVIVDCAVIEHKSQTWSSSRLNLYCAITSEGTTVKTDVSKEESNPMWNCSFIFYRKKPNKPIIIKIFNKNTLFPDELIGECEIPAAVTHGPTPLDASLFPKTKTNENSENPSIGTIHLCVLTEDNLMAV</sequence>
<accession>A0A224XFL7</accession>
<organism evidence="7">
    <name type="scientific">Panstrongylus lignarius</name>
    <dbReference type="NCBI Taxonomy" id="156445"/>
    <lineage>
        <taxon>Eukaryota</taxon>
        <taxon>Metazoa</taxon>
        <taxon>Ecdysozoa</taxon>
        <taxon>Arthropoda</taxon>
        <taxon>Hexapoda</taxon>
        <taxon>Insecta</taxon>
        <taxon>Pterygota</taxon>
        <taxon>Neoptera</taxon>
        <taxon>Paraneoptera</taxon>
        <taxon>Hemiptera</taxon>
        <taxon>Heteroptera</taxon>
        <taxon>Panheteroptera</taxon>
        <taxon>Cimicomorpha</taxon>
        <taxon>Reduviidae</taxon>
        <taxon>Triatominae</taxon>
        <taxon>Panstrongylus</taxon>
    </lineage>
</organism>
<dbReference type="InterPro" id="IPR022683">
    <property type="entry name" value="Calpain_III"/>
</dbReference>
<feature type="domain" description="C2" evidence="6">
    <location>
        <begin position="180"/>
        <end position="300"/>
    </location>
</feature>
<reference evidence="7" key="1">
    <citation type="journal article" date="2018" name="PLoS Negl. Trop. Dis.">
        <title>An insight into the salivary gland and fat body transcriptome of Panstrongylus lignarius (Hemiptera: Heteroptera), the main vector of Chagas disease in Peru.</title>
        <authorList>
            <person name="Nevoa J.C."/>
            <person name="Mendes M.T."/>
            <person name="da Silva M.V."/>
            <person name="Soares S.C."/>
            <person name="Oliveira C.J.F."/>
            <person name="Ribeiro J.M.C."/>
        </authorList>
    </citation>
    <scope>NUCLEOTIDE SEQUENCE</scope>
</reference>
<dbReference type="Gene3D" id="2.60.120.380">
    <property type="match status" value="1"/>
</dbReference>
<dbReference type="SMART" id="SM00720">
    <property type="entry name" value="calpain_III"/>
    <property type="match status" value="1"/>
</dbReference>
<dbReference type="GO" id="GO:0004198">
    <property type="term" value="F:calcium-dependent cysteine-type endopeptidase activity"/>
    <property type="evidence" value="ECO:0007669"/>
    <property type="project" value="InterPro"/>
</dbReference>
<dbReference type="PANTHER" id="PTHR10183:SF379">
    <property type="entry name" value="CALPAIN-5"/>
    <property type="match status" value="1"/>
</dbReference>
<protein>
    <submittedName>
        <fullName evidence="7">Putative calpain-like thiol protease family</fullName>
    </submittedName>
</protein>
<dbReference type="EMBL" id="GFTR01005150">
    <property type="protein sequence ID" value="JAW11276.1"/>
    <property type="molecule type" value="Transcribed_RNA"/>
</dbReference>
<dbReference type="SUPFAM" id="SSF49562">
    <property type="entry name" value="C2 domain (Calcium/lipid-binding domain, CaLB)"/>
    <property type="match status" value="1"/>
</dbReference>
<dbReference type="Pfam" id="PF01067">
    <property type="entry name" value="Calpain_III"/>
    <property type="match status" value="1"/>
</dbReference>
<dbReference type="InterPro" id="IPR036213">
    <property type="entry name" value="Calpain_III_sf"/>
</dbReference>
<dbReference type="InterPro" id="IPR022682">
    <property type="entry name" value="Calpain_domain_III"/>
</dbReference>
<evidence type="ECO:0000256" key="1">
    <source>
        <dbReference type="ARBA" id="ARBA00007623"/>
    </source>
</evidence>